<dbReference type="InterPro" id="IPR036249">
    <property type="entry name" value="Thioredoxin-like_sf"/>
</dbReference>
<proteinExistence type="inferred from homology"/>
<dbReference type="GO" id="GO:0030288">
    <property type="term" value="C:outer membrane-bounded periplasmic space"/>
    <property type="evidence" value="ECO:0007669"/>
    <property type="project" value="InterPro"/>
</dbReference>
<dbReference type="NCBIfam" id="TIGR00385">
    <property type="entry name" value="dsbE"/>
    <property type="match status" value="1"/>
</dbReference>
<evidence type="ECO:0000259" key="6">
    <source>
        <dbReference type="PROSITE" id="PS51352"/>
    </source>
</evidence>
<evidence type="ECO:0000256" key="4">
    <source>
        <dbReference type="ARBA" id="ARBA00023157"/>
    </source>
</evidence>
<dbReference type="PANTHER" id="PTHR42852">
    <property type="entry name" value="THIOL:DISULFIDE INTERCHANGE PROTEIN DSBE"/>
    <property type="match status" value="1"/>
</dbReference>
<dbReference type="RefSeq" id="WP_110812504.1">
    <property type="nucleotide sequence ID" value="NZ_QJTE01000001.1"/>
</dbReference>
<dbReference type="PROSITE" id="PS00194">
    <property type="entry name" value="THIOREDOXIN_1"/>
    <property type="match status" value="1"/>
</dbReference>
<dbReference type="InterPro" id="IPR004799">
    <property type="entry name" value="Periplasmic_diS_OxRdtase_DsbE"/>
</dbReference>
<evidence type="ECO:0000313" key="7">
    <source>
        <dbReference type="EMBL" id="PYE85440.1"/>
    </source>
</evidence>
<dbReference type="GO" id="GO:0015036">
    <property type="term" value="F:disulfide oxidoreductase activity"/>
    <property type="evidence" value="ECO:0007669"/>
    <property type="project" value="InterPro"/>
</dbReference>
<dbReference type="EMBL" id="QJTE01000001">
    <property type="protein sequence ID" value="PYE85440.1"/>
    <property type="molecule type" value="Genomic_DNA"/>
</dbReference>
<keyword evidence="4" id="KW-1015">Disulfide bond</keyword>
<evidence type="ECO:0000313" key="8">
    <source>
        <dbReference type="Proteomes" id="UP000248311"/>
    </source>
</evidence>
<dbReference type="GO" id="GO:0017004">
    <property type="term" value="P:cytochrome complex assembly"/>
    <property type="evidence" value="ECO:0007669"/>
    <property type="project" value="UniProtKB-KW"/>
</dbReference>
<gene>
    <name evidence="7" type="ORF">DFP88_101105</name>
</gene>
<dbReference type="SUPFAM" id="SSF52833">
    <property type="entry name" value="Thioredoxin-like"/>
    <property type="match status" value="1"/>
</dbReference>
<dbReference type="PANTHER" id="PTHR42852:SF6">
    <property type="entry name" value="THIOL:DISULFIDE INTERCHANGE PROTEIN DSBE"/>
    <property type="match status" value="1"/>
</dbReference>
<comment type="similarity">
    <text evidence="2">Belongs to the thioredoxin family. DsbE subfamily.</text>
</comment>
<organism evidence="7 8">
    <name type="scientific">Pseudoroseicyclus aestuarii</name>
    <dbReference type="NCBI Taxonomy" id="1795041"/>
    <lineage>
        <taxon>Bacteria</taxon>
        <taxon>Pseudomonadati</taxon>
        <taxon>Pseudomonadota</taxon>
        <taxon>Alphaproteobacteria</taxon>
        <taxon>Rhodobacterales</taxon>
        <taxon>Paracoccaceae</taxon>
        <taxon>Pseudoroseicyclus</taxon>
    </lineage>
</organism>
<dbReference type="InterPro" id="IPR017937">
    <property type="entry name" value="Thioredoxin_CS"/>
</dbReference>
<evidence type="ECO:0000256" key="1">
    <source>
        <dbReference type="ARBA" id="ARBA00004196"/>
    </source>
</evidence>
<dbReference type="Proteomes" id="UP000248311">
    <property type="component" value="Unassembled WGS sequence"/>
</dbReference>
<dbReference type="Pfam" id="PF08534">
    <property type="entry name" value="Redoxin"/>
    <property type="match status" value="1"/>
</dbReference>
<reference evidence="7 8" key="1">
    <citation type="submission" date="2018-06" db="EMBL/GenBank/DDBJ databases">
        <title>Genomic Encyclopedia of Type Strains, Phase III (KMG-III): the genomes of soil and plant-associated and newly described type strains.</title>
        <authorList>
            <person name="Whitman W."/>
        </authorList>
    </citation>
    <scope>NUCLEOTIDE SEQUENCE [LARGE SCALE GENOMIC DNA]</scope>
    <source>
        <strain evidence="7 8">CECT 9025</strain>
    </source>
</reference>
<dbReference type="CDD" id="cd03010">
    <property type="entry name" value="TlpA_like_DsbE"/>
    <property type="match status" value="1"/>
</dbReference>
<evidence type="ECO:0000256" key="2">
    <source>
        <dbReference type="ARBA" id="ARBA00007758"/>
    </source>
</evidence>
<keyword evidence="5" id="KW-0676">Redox-active center</keyword>
<dbReference type="PROSITE" id="PS51352">
    <property type="entry name" value="THIOREDOXIN_2"/>
    <property type="match status" value="1"/>
</dbReference>
<evidence type="ECO:0000256" key="5">
    <source>
        <dbReference type="ARBA" id="ARBA00023284"/>
    </source>
</evidence>
<feature type="domain" description="Thioredoxin" evidence="6">
    <location>
        <begin position="39"/>
        <end position="178"/>
    </location>
</feature>
<sequence length="182" mass="18769">MAKRRIPWLILLPPLAFAALAGLLLGGMYSDRGQELPTALAGQPAPTAPLAPLGGGPAINTSAFADGEVKLVNFFASWCAPCRAEHPVLTEFAQETGVPIYGVAYKDIEANALGFLDELGSPYAALGADPSGRAAVDWGVYGVPETFVIDGEGRVIDRIAGPVTARAVTGRLLPALAEAGAD</sequence>
<dbReference type="InterPro" id="IPR013740">
    <property type="entry name" value="Redoxin"/>
</dbReference>
<name>A0A318SU74_9RHOB</name>
<dbReference type="InterPro" id="IPR050553">
    <property type="entry name" value="Thioredoxin_ResA/DsbE_sf"/>
</dbReference>
<accession>A0A318SU74</accession>
<protein>
    <submittedName>
        <fullName evidence="7">Cytochrome c biogenesis protein CcmG/thiol:disulfide interchange protein DsbE</fullName>
    </submittedName>
</protein>
<comment type="subcellular location">
    <subcellularLocation>
        <location evidence="1">Cell envelope</location>
    </subcellularLocation>
</comment>
<dbReference type="OrthoDB" id="9799347at2"/>
<dbReference type="InterPro" id="IPR013766">
    <property type="entry name" value="Thioredoxin_domain"/>
</dbReference>
<evidence type="ECO:0000256" key="3">
    <source>
        <dbReference type="ARBA" id="ARBA00022748"/>
    </source>
</evidence>
<keyword evidence="8" id="KW-1185">Reference proteome</keyword>
<keyword evidence="3" id="KW-0201">Cytochrome c-type biogenesis</keyword>
<dbReference type="Gene3D" id="3.40.30.10">
    <property type="entry name" value="Glutaredoxin"/>
    <property type="match status" value="1"/>
</dbReference>
<dbReference type="AlphaFoldDB" id="A0A318SU74"/>
<comment type="caution">
    <text evidence="7">The sequence shown here is derived from an EMBL/GenBank/DDBJ whole genome shotgun (WGS) entry which is preliminary data.</text>
</comment>